<dbReference type="Proteomes" id="UP000192247">
    <property type="component" value="Unassembled WGS sequence"/>
</dbReference>
<dbReference type="InterPro" id="IPR012674">
    <property type="entry name" value="Calycin"/>
</dbReference>
<keyword evidence="2" id="KW-1185">Reference proteome</keyword>
<accession>A0A1V9XCV4</accession>
<reference evidence="1 2" key="1">
    <citation type="journal article" date="2017" name="Gigascience">
        <title>Draft genome of the honey bee ectoparasitic mite, Tropilaelaps mercedesae, is shaped by the parasitic life history.</title>
        <authorList>
            <person name="Dong X."/>
            <person name="Armstrong S.D."/>
            <person name="Xia D."/>
            <person name="Makepeace B.L."/>
            <person name="Darby A.C."/>
            <person name="Kadowaki T."/>
        </authorList>
    </citation>
    <scope>NUCLEOTIDE SEQUENCE [LARGE SCALE GENOMIC DNA]</scope>
    <source>
        <strain evidence="1">Wuxi-XJTLU</strain>
    </source>
</reference>
<evidence type="ECO:0000313" key="2">
    <source>
        <dbReference type="Proteomes" id="UP000192247"/>
    </source>
</evidence>
<dbReference type="AlphaFoldDB" id="A0A1V9XCV4"/>
<dbReference type="Gene3D" id="2.40.128.20">
    <property type="match status" value="1"/>
</dbReference>
<sequence>MHSACTLATNMVQGQWFVVRRNTKLFDSIKCIKYNLKHDPKIEDLYAMTTYWVNSADDYKETHFNIVDDRTHKSRYFFESKADKVAVNVLGTDYDNWLVGYGVNGDRETYYVSTREKSLSPEAKTAVDAILKINEVDRDWMDVEQTNCPDEH</sequence>
<dbReference type="EMBL" id="MNPL01014722">
    <property type="protein sequence ID" value="OQR71380.1"/>
    <property type="molecule type" value="Genomic_DNA"/>
</dbReference>
<organism evidence="1 2">
    <name type="scientific">Tropilaelaps mercedesae</name>
    <dbReference type="NCBI Taxonomy" id="418985"/>
    <lineage>
        <taxon>Eukaryota</taxon>
        <taxon>Metazoa</taxon>
        <taxon>Ecdysozoa</taxon>
        <taxon>Arthropoda</taxon>
        <taxon>Chelicerata</taxon>
        <taxon>Arachnida</taxon>
        <taxon>Acari</taxon>
        <taxon>Parasitiformes</taxon>
        <taxon>Mesostigmata</taxon>
        <taxon>Gamasina</taxon>
        <taxon>Dermanyssoidea</taxon>
        <taxon>Laelapidae</taxon>
        <taxon>Tropilaelaps</taxon>
    </lineage>
</organism>
<name>A0A1V9XCV4_9ACAR</name>
<evidence type="ECO:0000313" key="1">
    <source>
        <dbReference type="EMBL" id="OQR71380.1"/>
    </source>
</evidence>
<comment type="caution">
    <text evidence="1">The sequence shown here is derived from an EMBL/GenBank/DDBJ whole genome shotgun (WGS) entry which is preliminary data.</text>
</comment>
<gene>
    <name evidence="1" type="ORF">BIW11_11036</name>
</gene>
<protein>
    <recommendedName>
        <fullName evidence="3">Lipocalin/cytosolic fatty-acid binding domain-containing protein</fullName>
    </recommendedName>
</protein>
<evidence type="ECO:0008006" key="3">
    <source>
        <dbReference type="Google" id="ProtNLM"/>
    </source>
</evidence>
<dbReference type="InParanoid" id="A0A1V9XCV4"/>
<dbReference type="OrthoDB" id="565904at2759"/>
<proteinExistence type="predicted"/>
<dbReference type="SUPFAM" id="SSF50814">
    <property type="entry name" value="Lipocalins"/>
    <property type="match status" value="1"/>
</dbReference>